<dbReference type="RefSeq" id="XP_009059438.1">
    <property type="nucleotide sequence ID" value="XM_009061190.1"/>
</dbReference>
<keyword evidence="2" id="KW-1133">Transmembrane helix</keyword>
<dbReference type="HOGENOM" id="CLU_596263_0_0_1"/>
<evidence type="ECO:0000313" key="4">
    <source>
        <dbReference type="Proteomes" id="UP000030746"/>
    </source>
</evidence>
<dbReference type="OrthoDB" id="6139802at2759"/>
<protein>
    <submittedName>
        <fullName evidence="3">Uncharacterized protein</fullName>
    </submittedName>
</protein>
<feature type="transmembrane region" description="Helical" evidence="2">
    <location>
        <begin position="437"/>
        <end position="458"/>
    </location>
</feature>
<evidence type="ECO:0000256" key="2">
    <source>
        <dbReference type="SAM" id="Phobius"/>
    </source>
</evidence>
<dbReference type="OMA" id="DCELQAF"/>
<dbReference type="Proteomes" id="UP000030746">
    <property type="component" value="Unassembled WGS sequence"/>
</dbReference>
<dbReference type="AlphaFoldDB" id="V4BM61"/>
<sequence length="459" mass="49862">MSFVNLRRGKNSTGPVNHSGGEAMRDTNGTLYSCSPEGILVYIVAIIAKVKTQVNGGTGGTGTGAQQPTPCMDQFNANFAQRCFETQNVSFQGALNLLTQGQRGELPAGITQEEFKRRLCGDATLDFIIPCALQLSSYYMNQTSCSEQERQFIVGTARTFSAALTPLCLAECEIQTNQRAMQCFASAQIDPNRAMNTSMLSDKFIILGNTSVDIQRFCSNHGTLFTCLEAEKARCPAFEKRMYEEGVDFTAMKLATAVLCQNQQVYMAALQCFSSNQQVLQPCQTSVGRPVEELLIGRLSLGTVAPSQMVGRLCTLRFKNLLPCHLNAYNSVCAANLMQLRTAFECNMIAAPCKQEAGIQQDITQMCQASPPPHQTITQKPPVVVKPPDTQVNTFANNPTNVQNGNTIPAGTGNVMSNNNPNMNNNNNFNNGNNGNGGAALSVTFLVTLFVICSAFYLY</sequence>
<dbReference type="GeneID" id="20249438"/>
<keyword evidence="4" id="KW-1185">Reference proteome</keyword>
<dbReference type="CTD" id="20249438"/>
<dbReference type="EMBL" id="KB202518">
    <property type="protein sequence ID" value="ESO89969.1"/>
    <property type="molecule type" value="Genomic_DNA"/>
</dbReference>
<name>V4BM61_LOTGI</name>
<evidence type="ECO:0000256" key="1">
    <source>
        <dbReference type="SAM" id="MobiDB-lite"/>
    </source>
</evidence>
<evidence type="ECO:0000313" key="3">
    <source>
        <dbReference type="EMBL" id="ESO89969.1"/>
    </source>
</evidence>
<organism evidence="3 4">
    <name type="scientific">Lottia gigantea</name>
    <name type="common">Giant owl limpet</name>
    <dbReference type="NCBI Taxonomy" id="225164"/>
    <lineage>
        <taxon>Eukaryota</taxon>
        <taxon>Metazoa</taxon>
        <taxon>Spiralia</taxon>
        <taxon>Lophotrochozoa</taxon>
        <taxon>Mollusca</taxon>
        <taxon>Gastropoda</taxon>
        <taxon>Patellogastropoda</taxon>
        <taxon>Lottioidea</taxon>
        <taxon>Lottiidae</taxon>
        <taxon>Lottia</taxon>
    </lineage>
</organism>
<keyword evidence="2" id="KW-0472">Membrane</keyword>
<proteinExistence type="predicted"/>
<feature type="region of interest" description="Disordered" evidence="1">
    <location>
        <begin position="1"/>
        <end position="25"/>
    </location>
</feature>
<keyword evidence="2" id="KW-0812">Transmembrane</keyword>
<accession>V4BM61</accession>
<reference evidence="3 4" key="1">
    <citation type="journal article" date="2013" name="Nature">
        <title>Insights into bilaterian evolution from three spiralian genomes.</title>
        <authorList>
            <person name="Simakov O."/>
            <person name="Marletaz F."/>
            <person name="Cho S.J."/>
            <person name="Edsinger-Gonzales E."/>
            <person name="Havlak P."/>
            <person name="Hellsten U."/>
            <person name="Kuo D.H."/>
            <person name="Larsson T."/>
            <person name="Lv J."/>
            <person name="Arendt D."/>
            <person name="Savage R."/>
            <person name="Osoegawa K."/>
            <person name="de Jong P."/>
            <person name="Grimwood J."/>
            <person name="Chapman J.A."/>
            <person name="Shapiro H."/>
            <person name="Aerts A."/>
            <person name="Otillar R.P."/>
            <person name="Terry A.Y."/>
            <person name="Boore J.L."/>
            <person name="Grigoriev I.V."/>
            <person name="Lindberg D.R."/>
            <person name="Seaver E.C."/>
            <person name="Weisblat D.A."/>
            <person name="Putnam N.H."/>
            <person name="Rokhsar D.S."/>
        </authorList>
    </citation>
    <scope>NUCLEOTIDE SEQUENCE [LARGE SCALE GENOMIC DNA]</scope>
</reference>
<gene>
    <name evidence="3" type="ORF">LOTGIDRAFT_234075</name>
</gene>
<dbReference type="KEGG" id="lgi:LOTGIDRAFT_234075"/>